<protein>
    <submittedName>
        <fullName evidence="2">ABC transporter permease</fullName>
    </submittedName>
</protein>
<dbReference type="AlphaFoldDB" id="A0A951UTG7"/>
<keyword evidence="1" id="KW-0812">Transmembrane</keyword>
<feature type="transmembrane region" description="Helical" evidence="1">
    <location>
        <begin position="142"/>
        <end position="164"/>
    </location>
</feature>
<feature type="transmembrane region" description="Helical" evidence="1">
    <location>
        <begin position="27"/>
        <end position="48"/>
    </location>
</feature>
<proteinExistence type="predicted"/>
<accession>A0A951UTG7</accession>
<sequence length="625" mass="71651">MMLNLIDRLGEWNPQLMRELKGRLKPFNVLIASGISLLGQLVLFLYQLRETPGEQYSLIGPYCKLYKVYENQQTGLYNEQSQIFQQLESFRRLKLPDKVQEMQLQQKTIEKELADFNKYLSNNFCPTDQINMQLWWRDHFEYIFLTLSVVFIFSLLVAGTYSLINNLAQEERSGTLNFIRLSPQSEKSILTGKILGVPILIYLVTGLAVPLHLWSGISAKIAFSHILSFYTVLIASCILFYSAALLYGLISRFFSGFQPWFGSGAVLTFLIMTMQIATYNQDLNNAATWLRFLSPFDMTAYLFRNLFNRSTSSVAEQLQFFYLPLGKSLIGILGLHLLNYGLWNYWIWEALQRRFRNPNARILSKGQTYAFVAYSQVLLWGFTLQGYINNPLTNRITYDLNRQISNNFSIIVSFNLVLLFGLLAILLPHRQAIQDWARYRHQNSSQKSWLSDLIWSEKSPALAAMAINIVMVTTPLIVWFIIAPALNINNSTSINWLINNLGRMKAILGMLMFIALMMICATITQRTLLMKTHKRAFWAIGTVSALVFVPPIVLGMLRVKPYLNTVPWLFSTFPWAAIEHASIPTIFTAFVAELSVLVFLNIRLTRQIRLAGESATKALMVTTEI</sequence>
<evidence type="ECO:0000256" key="1">
    <source>
        <dbReference type="SAM" id="Phobius"/>
    </source>
</evidence>
<gene>
    <name evidence="2" type="ORF">KME60_20215</name>
</gene>
<dbReference type="Proteomes" id="UP000729701">
    <property type="component" value="Unassembled WGS sequence"/>
</dbReference>
<comment type="caution">
    <text evidence="2">The sequence shown here is derived from an EMBL/GenBank/DDBJ whole genome shotgun (WGS) entry which is preliminary data.</text>
</comment>
<reference evidence="2" key="1">
    <citation type="submission" date="2021-05" db="EMBL/GenBank/DDBJ databases">
        <authorList>
            <person name="Pietrasiak N."/>
            <person name="Ward R."/>
            <person name="Stajich J.E."/>
            <person name="Kurbessoian T."/>
        </authorList>
    </citation>
    <scope>NUCLEOTIDE SEQUENCE</scope>
    <source>
        <strain evidence="2">GSE-NOS-MK-12-04C</strain>
    </source>
</reference>
<reference evidence="2" key="2">
    <citation type="journal article" date="2022" name="Microbiol. Resour. Announc.">
        <title>Metagenome Sequencing to Explore Phylogenomics of Terrestrial Cyanobacteria.</title>
        <authorList>
            <person name="Ward R.D."/>
            <person name="Stajich J.E."/>
            <person name="Johansen J.R."/>
            <person name="Huntemann M."/>
            <person name="Clum A."/>
            <person name="Foster B."/>
            <person name="Foster B."/>
            <person name="Roux S."/>
            <person name="Palaniappan K."/>
            <person name="Varghese N."/>
            <person name="Mukherjee S."/>
            <person name="Reddy T.B.K."/>
            <person name="Daum C."/>
            <person name="Copeland A."/>
            <person name="Chen I.A."/>
            <person name="Ivanova N.N."/>
            <person name="Kyrpides N.C."/>
            <person name="Shapiro N."/>
            <person name="Eloe-Fadrosh E.A."/>
            <person name="Pietrasiak N."/>
        </authorList>
    </citation>
    <scope>NUCLEOTIDE SEQUENCE</scope>
    <source>
        <strain evidence="2">GSE-NOS-MK-12-04C</strain>
    </source>
</reference>
<feature type="transmembrane region" description="Helical" evidence="1">
    <location>
        <begin position="506"/>
        <end position="524"/>
    </location>
</feature>
<feature type="transmembrane region" description="Helical" evidence="1">
    <location>
        <begin position="369"/>
        <end position="388"/>
    </location>
</feature>
<feature type="transmembrane region" description="Helical" evidence="1">
    <location>
        <begin position="461"/>
        <end position="486"/>
    </location>
</feature>
<organism evidence="2 3">
    <name type="scientific">Cyanomargarita calcarea GSE-NOS-MK-12-04C</name>
    <dbReference type="NCBI Taxonomy" id="2839659"/>
    <lineage>
        <taxon>Bacteria</taxon>
        <taxon>Bacillati</taxon>
        <taxon>Cyanobacteriota</taxon>
        <taxon>Cyanophyceae</taxon>
        <taxon>Nostocales</taxon>
        <taxon>Cyanomargaritaceae</taxon>
        <taxon>Cyanomargarita</taxon>
    </lineage>
</organism>
<dbReference type="EMBL" id="JAHHGZ010000023">
    <property type="protein sequence ID" value="MBW4669673.1"/>
    <property type="molecule type" value="Genomic_DNA"/>
</dbReference>
<keyword evidence="1" id="KW-0472">Membrane</keyword>
<dbReference type="Pfam" id="PF12679">
    <property type="entry name" value="ABC2_membrane_2"/>
    <property type="match status" value="1"/>
</dbReference>
<feature type="transmembrane region" description="Helical" evidence="1">
    <location>
        <begin position="408"/>
        <end position="428"/>
    </location>
</feature>
<keyword evidence="1" id="KW-1133">Transmembrane helix</keyword>
<feature type="transmembrane region" description="Helical" evidence="1">
    <location>
        <begin position="577"/>
        <end position="600"/>
    </location>
</feature>
<feature type="transmembrane region" description="Helical" evidence="1">
    <location>
        <begin position="328"/>
        <end position="348"/>
    </location>
</feature>
<evidence type="ECO:0000313" key="3">
    <source>
        <dbReference type="Proteomes" id="UP000729701"/>
    </source>
</evidence>
<feature type="transmembrane region" description="Helical" evidence="1">
    <location>
        <begin position="536"/>
        <end position="557"/>
    </location>
</feature>
<feature type="transmembrane region" description="Helical" evidence="1">
    <location>
        <begin position="260"/>
        <end position="279"/>
    </location>
</feature>
<feature type="transmembrane region" description="Helical" evidence="1">
    <location>
        <begin position="194"/>
        <end position="214"/>
    </location>
</feature>
<name>A0A951UTG7_9CYAN</name>
<feature type="transmembrane region" description="Helical" evidence="1">
    <location>
        <begin position="226"/>
        <end position="248"/>
    </location>
</feature>
<evidence type="ECO:0000313" key="2">
    <source>
        <dbReference type="EMBL" id="MBW4669673.1"/>
    </source>
</evidence>